<evidence type="ECO:0000256" key="4">
    <source>
        <dbReference type="ARBA" id="ARBA00023157"/>
    </source>
</evidence>
<protein>
    <recommendedName>
        <fullName evidence="7">Peptidase S1 domain-containing protein</fullName>
    </recommendedName>
</protein>
<dbReference type="CDD" id="cd00190">
    <property type="entry name" value="Tryp_SPc"/>
    <property type="match status" value="1"/>
</dbReference>
<dbReference type="InterPro" id="IPR001314">
    <property type="entry name" value="Peptidase_S1A"/>
</dbReference>
<keyword evidence="4" id="KW-1015">Disulfide bond</keyword>
<dbReference type="Proteomes" id="UP000694580">
    <property type="component" value="Chromosome 5"/>
</dbReference>
<sequence>MTHKCPLLAELDNGTSKPGPCRPRRVVLTVAFIPILLTLLISVAVTGCVDVARESRGLRIVGGSVAKEQEWGWQTSLHWRGKHVCGGSIITPHWIVTAAHCFSDWQVVIDTLRASDESRGRRYSVLHIHPHPGFSEETNDYDLGLLRTAGEMQMGGEGRLHTPCSFLPGSLCWVTGWGYTKEGGSLSAELRQAQVAVIDQDVCSQPYAYGSSLSPRMLCAGSMEGGVDSCQGDSGGPLVCQTEDGEWRLAGIVSWGEGCGRPNKPGVYTRVTKLLSWLQPFLYVNLNTLHPMLFL</sequence>
<evidence type="ECO:0000256" key="2">
    <source>
        <dbReference type="ARBA" id="ARBA00022801"/>
    </source>
</evidence>
<dbReference type="Pfam" id="PF00089">
    <property type="entry name" value="Trypsin"/>
    <property type="match status" value="1"/>
</dbReference>
<dbReference type="GeneTree" id="ENSGT00940000155418"/>
<dbReference type="AlphaFoldDB" id="A0AAY4A8X9"/>
<reference evidence="8" key="2">
    <citation type="submission" date="2025-08" db="UniProtKB">
        <authorList>
            <consortium name="Ensembl"/>
        </authorList>
    </citation>
    <scope>IDENTIFICATION</scope>
</reference>
<keyword evidence="9" id="KW-1185">Reference proteome</keyword>
<dbReference type="PROSITE" id="PS50240">
    <property type="entry name" value="TRYPSIN_DOM"/>
    <property type="match status" value="1"/>
</dbReference>
<dbReference type="GO" id="GO:0004252">
    <property type="term" value="F:serine-type endopeptidase activity"/>
    <property type="evidence" value="ECO:0007669"/>
    <property type="project" value="InterPro"/>
</dbReference>
<evidence type="ECO:0000313" key="8">
    <source>
        <dbReference type="Ensembl" id="ENSDCDP00010005427.1"/>
    </source>
</evidence>
<dbReference type="PRINTS" id="PR00722">
    <property type="entry name" value="CHYMOTRYPSIN"/>
</dbReference>
<dbReference type="SUPFAM" id="SSF50494">
    <property type="entry name" value="Trypsin-like serine proteases"/>
    <property type="match status" value="1"/>
</dbReference>
<feature type="domain" description="Peptidase S1" evidence="7">
    <location>
        <begin position="60"/>
        <end position="283"/>
    </location>
</feature>
<evidence type="ECO:0000313" key="9">
    <source>
        <dbReference type="Proteomes" id="UP000694580"/>
    </source>
</evidence>
<name>A0AAY4A8X9_9TELE</name>
<keyword evidence="1 5" id="KW-0645">Protease</keyword>
<evidence type="ECO:0000256" key="1">
    <source>
        <dbReference type="ARBA" id="ARBA00022670"/>
    </source>
</evidence>
<dbReference type="Gene3D" id="2.40.10.10">
    <property type="entry name" value="Trypsin-like serine proteases"/>
    <property type="match status" value="2"/>
</dbReference>
<reference evidence="8 9" key="1">
    <citation type="submission" date="2020-06" db="EMBL/GenBank/DDBJ databases">
        <authorList>
            <consortium name="Wellcome Sanger Institute Data Sharing"/>
        </authorList>
    </citation>
    <scope>NUCLEOTIDE SEQUENCE [LARGE SCALE GENOMIC DNA]</scope>
</reference>
<evidence type="ECO:0000256" key="5">
    <source>
        <dbReference type="RuleBase" id="RU363034"/>
    </source>
</evidence>
<evidence type="ECO:0000259" key="7">
    <source>
        <dbReference type="PROSITE" id="PS50240"/>
    </source>
</evidence>
<dbReference type="InterPro" id="IPR018114">
    <property type="entry name" value="TRYPSIN_HIS"/>
</dbReference>
<keyword evidence="6" id="KW-1133">Transmembrane helix</keyword>
<dbReference type="PROSITE" id="PS00134">
    <property type="entry name" value="TRYPSIN_HIS"/>
    <property type="match status" value="1"/>
</dbReference>
<evidence type="ECO:0000256" key="6">
    <source>
        <dbReference type="SAM" id="Phobius"/>
    </source>
</evidence>
<keyword evidence="3 5" id="KW-0720">Serine protease</keyword>
<dbReference type="SMART" id="SM00020">
    <property type="entry name" value="Tryp_SPc"/>
    <property type="match status" value="1"/>
</dbReference>
<dbReference type="InterPro" id="IPR033116">
    <property type="entry name" value="TRYPSIN_SER"/>
</dbReference>
<keyword evidence="2 5" id="KW-0378">Hydrolase</keyword>
<dbReference type="PROSITE" id="PS00135">
    <property type="entry name" value="TRYPSIN_SER"/>
    <property type="match status" value="1"/>
</dbReference>
<proteinExistence type="predicted"/>
<feature type="transmembrane region" description="Helical" evidence="6">
    <location>
        <begin position="26"/>
        <end position="49"/>
    </location>
</feature>
<accession>A0AAY4A8X9</accession>
<keyword evidence="6" id="KW-0812">Transmembrane</keyword>
<dbReference type="FunFam" id="2.40.10.10:FF:000003">
    <property type="entry name" value="Transmembrane serine protease 3"/>
    <property type="match status" value="1"/>
</dbReference>
<organism evidence="8 9">
    <name type="scientific">Denticeps clupeoides</name>
    <name type="common">denticle herring</name>
    <dbReference type="NCBI Taxonomy" id="299321"/>
    <lineage>
        <taxon>Eukaryota</taxon>
        <taxon>Metazoa</taxon>
        <taxon>Chordata</taxon>
        <taxon>Craniata</taxon>
        <taxon>Vertebrata</taxon>
        <taxon>Euteleostomi</taxon>
        <taxon>Actinopterygii</taxon>
        <taxon>Neopterygii</taxon>
        <taxon>Teleostei</taxon>
        <taxon>Clupei</taxon>
        <taxon>Clupeiformes</taxon>
        <taxon>Denticipitoidei</taxon>
        <taxon>Denticipitidae</taxon>
        <taxon>Denticeps</taxon>
    </lineage>
</organism>
<dbReference type="InterPro" id="IPR043504">
    <property type="entry name" value="Peptidase_S1_PA_chymotrypsin"/>
</dbReference>
<reference evidence="8" key="3">
    <citation type="submission" date="2025-09" db="UniProtKB">
        <authorList>
            <consortium name="Ensembl"/>
        </authorList>
    </citation>
    <scope>IDENTIFICATION</scope>
</reference>
<keyword evidence="6" id="KW-0472">Membrane</keyword>
<dbReference type="GO" id="GO:0006508">
    <property type="term" value="P:proteolysis"/>
    <property type="evidence" value="ECO:0007669"/>
    <property type="project" value="UniProtKB-KW"/>
</dbReference>
<dbReference type="PANTHER" id="PTHR24252:SF7">
    <property type="entry name" value="HYALIN"/>
    <property type="match status" value="1"/>
</dbReference>
<evidence type="ECO:0000256" key="3">
    <source>
        <dbReference type="ARBA" id="ARBA00022825"/>
    </source>
</evidence>
<dbReference type="InterPro" id="IPR001254">
    <property type="entry name" value="Trypsin_dom"/>
</dbReference>
<dbReference type="InterPro" id="IPR009003">
    <property type="entry name" value="Peptidase_S1_PA"/>
</dbReference>
<dbReference type="Ensembl" id="ENSDCDT00010005617.1">
    <property type="protein sequence ID" value="ENSDCDP00010005427.1"/>
    <property type="gene ID" value="ENSDCDG00010002374.1"/>
</dbReference>
<dbReference type="PANTHER" id="PTHR24252">
    <property type="entry name" value="ACROSIN-RELATED"/>
    <property type="match status" value="1"/>
</dbReference>